<dbReference type="GeneID" id="74568034"/>
<evidence type="ECO:0000259" key="2">
    <source>
        <dbReference type="Pfam" id="PF00534"/>
    </source>
</evidence>
<reference evidence="5" key="1">
    <citation type="journal article" date="2022" name="Int. J. Syst. Evol. Microbiol.">
        <title>Nanobdella aerobiophila gen. nov., sp. nov., a thermoacidophilic, obligate ectosymbiotic archaeon, and proposal of Nanobdellaceae fam. nov., Nanobdellales ord. nov. and Nanobdellia class. nov.</title>
        <authorList>
            <person name="Kato S."/>
            <person name="Ogasawara A."/>
            <person name="Itoh T."/>
            <person name="Sakai H.D."/>
            <person name="Shimizu M."/>
            <person name="Yuki M."/>
            <person name="Kaneko M."/>
            <person name="Takashina T."/>
            <person name="Ohkuma M."/>
        </authorList>
    </citation>
    <scope>NUCLEOTIDE SEQUENCE [LARGE SCALE GENOMIC DNA]</scope>
    <source>
        <strain evidence="5">MJ1</strain>
    </source>
</reference>
<feature type="domain" description="Glycosyltransferase subfamily 4-like N-terminal" evidence="3">
    <location>
        <begin position="16"/>
        <end position="209"/>
    </location>
</feature>
<protein>
    <submittedName>
        <fullName evidence="4">D-inositol-3-phosphate glycosyltransferase</fullName>
    </submittedName>
</protein>
<dbReference type="AlphaFoldDB" id="A0A915WR79"/>
<feature type="domain" description="Glycosyl transferase family 1" evidence="2">
    <location>
        <begin position="214"/>
        <end position="362"/>
    </location>
</feature>
<dbReference type="Proteomes" id="UP001055553">
    <property type="component" value="Chromosome"/>
</dbReference>
<dbReference type="Pfam" id="PF00534">
    <property type="entry name" value="Glycos_transf_1"/>
    <property type="match status" value="1"/>
</dbReference>
<gene>
    <name evidence="4" type="ORF">MJ1_0083</name>
</gene>
<dbReference type="EMBL" id="AP019769">
    <property type="protein sequence ID" value="BBL45258.1"/>
    <property type="molecule type" value="Genomic_DNA"/>
</dbReference>
<dbReference type="InterPro" id="IPR028098">
    <property type="entry name" value="Glyco_trans_4-like_N"/>
</dbReference>
<keyword evidence="1" id="KW-0808">Transferase</keyword>
<dbReference type="InterPro" id="IPR001296">
    <property type="entry name" value="Glyco_trans_1"/>
</dbReference>
<name>A0A915WR79_9ARCH</name>
<dbReference type="RefSeq" id="WP_258393297.1">
    <property type="nucleotide sequence ID" value="NZ_AP019769.1"/>
</dbReference>
<dbReference type="PANTHER" id="PTHR46401:SF2">
    <property type="entry name" value="GLYCOSYLTRANSFERASE WBBK-RELATED"/>
    <property type="match status" value="1"/>
</dbReference>
<keyword evidence="5" id="KW-1185">Reference proteome</keyword>
<evidence type="ECO:0000313" key="5">
    <source>
        <dbReference type="Proteomes" id="UP001055553"/>
    </source>
</evidence>
<organism evidence="4 5">
    <name type="scientific">Nanobdella aerobiophila</name>
    <dbReference type="NCBI Taxonomy" id="2586965"/>
    <lineage>
        <taxon>Archaea</taxon>
        <taxon>Nanobdellota</taxon>
        <taxon>Nanobdellia</taxon>
        <taxon>Nanobdellales</taxon>
        <taxon>Nanobdellaceae</taxon>
        <taxon>Nanobdella</taxon>
    </lineage>
</organism>
<evidence type="ECO:0000259" key="3">
    <source>
        <dbReference type="Pfam" id="PF13439"/>
    </source>
</evidence>
<evidence type="ECO:0000256" key="1">
    <source>
        <dbReference type="ARBA" id="ARBA00022679"/>
    </source>
</evidence>
<dbReference type="PANTHER" id="PTHR46401">
    <property type="entry name" value="GLYCOSYLTRANSFERASE WBBK-RELATED"/>
    <property type="match status" value="1"/>
</dbReference>
<dbReference type="Pfam" id="PF13439">
    <property type="entry name" value="Glyco_transf_4"/>
    <property type="match status" value="1"/>
</dbReference>
<proteinExistence type="predicted"/>
<dbReference type="GO" id="GO:0016757">
    <property type="term" value="F:glycosyltransferase activity"/>
    <property type="evidence" value="ECO:0007669"/>
    <property type="project" value="InterPro"/>
</dbReference>
<dbReference type="Gene3D" id="3.40.50.2000">
    <property type="entry name" value="Glycogen Phosphorylase B"/>
    <property type="match status" value="2"/>
</dbReference>
<dbReference type="CDD" id="cd03801">
    <property type="entry name" value="GT4_PimA-like"/>
    <property type="match status" value="1"/>
</dbReference>
<dbReference type="KEGG" id="naer:MJ1_0083"/>
<sequence>MKILFLSWGILPQKTGGLEKATYYYFKYLDNKNNTVYLFIPNLTKDVYNFWSNKLVNSKIFGLNIDTFKSYIDYFRYESFTLYKKNLVDYRSAVNEYKNRLIDFLKNNKLDFDIIYAYDWLTTPAAIELKKIYKKPLIIHFHSLAYDRVGANPDLLKYLYDYDYGIEIEGCRNADYVITVSKREKEILEKYYFCNGNKINVIYNAPDEDFKLKEKIRSKINDKYKIVLFLGRITLHKGPDYLLRAAKKVLEKNKNVLFIFAGTGEMLDQLIKLAAELKISKNVIFTGWIDDELAEYLYSISDIFVLPSISEPFGLTPFEALQYKDYIILSKQAGVAEVLKSALKIDFWDVDKLANYILALLEYRVLGDYELKLCLDDIKNISWEDSVNVLLSIFDKVININRS</sequence>
<dbReference type="SUPFAM" id="SSF53756">
    <property type="entry name" value="UDP-Glycosyltransferase/glycogen phosphorylase"/>
    <property type="match status" value="1"/>
</dbReference>
<evidence type="ECO:0000313" key="4">
    <source>
        <dbReference type="EMBL" id="BBL45258.1"/>
    </source>
</evidence>
<accession>A0A915WR79</accession>